<dbReference type="PANTHER" id="PTHR41523">
    <property type="entry name" value="TWO-COMPONENT SYSTEM SENSOR PROTEIN"/>
    <property type="match status" value="1"/>
</dbReference>
<dbReference type="Pfam" id="PF02518">
    <property type="entry name" value="HATPase_c"/>
    <property type="match status" value="1"/>
</dbReference>
<dbReference type="GO" id="GO:0005524">
    <property type="term" value="F:ATP binding"/>
    <property type="evidence" value="ECO:0007669"/>
    <property type="project" value="UniProtKB-KW"/>
</dbReference>
<dbReference type="PANTHER" id="PTHR41523:SF8">
    <property type="entry name" value="ETHYLENE RESPONSE SENSOR PROTEIN"/>
    <property type="match status" value="1"/>
</dbReference>
<gene>
    <name evidence="13" type="ORF">OU421_06095</name>
</gene>
<name>A0A9X9T9I4_METOG</name>
<dbReference type="KEGG" id="mou:OU421_06095"/>
<dbReference type="EC" id="2.7.13.3" evidence="2"/>
<keyword evidence="9" id="KW-0812">Transmembrane</keyword>
<dbReference type="InterPro" id="IPR001610">
    <property type="entry name" value="PAC"/>
</dbReference>
<dbReference type="PROSITE" id="PS50113">
    <property type="entry name" value="PAC"/>
    <property type="match status" value="1"/>
</dbReference>
<keyword evidence="5" id="KW-0547">Nucleotide-binding</keyword>
<evidence type="ECO:0000256" key="4">
    <source>
        <dbReference type="ARBA" id="ARBA00022679"/>
    </source>
</evidence>
<evidence type="ECO:0000259" key="12">
    <source>
        <dbReference type="PROSITE" id="PS50113"/>
    </source>
</evidence>
<dbReference type="Gene3D" id="3.30.565.10">
    <property type="entry name" value="Histidine kinase-like ATPase, C-terminal domain"/>
    <property type="match status" value="1"/>
</dbReference>
<dbReference type="SUPFAM" id="SSF55874">
    <property type="entry name" value="ATPase domain of HSP90 chaperone/DNA topoisomerase II/histidine kinase"/>
    <property type="match status" value="1"/>
</dbReference>
<dbReference type="SMART" id="SM00086">
    <property type="entry name" value="PAC"/>
    <property type="match status" value="3"/>
</dbReference>
<evidence type="ECO:0000313" key="13">
    <source>
        <dbReference type="EMBL" id="WAI02441.1"/>
    </source>
</evidence>
<dbReference type="AlphaFoldDB" id="A0A9X9T9I4"/>
<dbReference type="NCBIfam" id="TIGR00229">
    <property type="entry name" value="sensory_box"/>
    <property type="match status" value="3"/>
</dbReference>
<evidence type="ECO:0000259" key="10">
    <source>
        <dbReference type="PROSITE" id="PS50109"/>
    </source>
</evidence>
<evidence type="ECO:0000256" key="6">
    <source>
        <dbReference type="ARBA" id="ARBA00022777"/>
    </source>
</evidence>
<dbReference type="Pfam" id="PF13426">
    <property type="entry name" value="PAS_9"/>
    <property type="match status" value="1"/>
</dbReference>
<accession>A0A9X9T9I4</accession>
<dbReference type="EMBL" id="CP113361">
    <property type="protein sequence ID" value="WAI02441.1"/>
    <property type="molecule type" value="Genomic_DNA"/>
</dbReference>
<keyword evidence="9" id="KW-1133">Transmembrane helix</keyword>
<dbReference type="InterPro" id="IPR035965">
    <property type="entry name" value="PAS-like_dom_sf"/>
</dbReference>
<dbReference type="InterPro" id="IPR003594">
    <property type="entry name" value="HATPase_dom"/>
</dbReference>
<reference evidence="13" key="1">
    <citation type="submission" date="2022-11" db="EMBL/GenBank/DDBJ databases">
        <title>Complete genome sequence of Methanogenium organophilum DSM 3596.</title>
        <authorList>
            <person name="Chen S.-C."/>
            <person name="Lai S.-J."/>
            <person name="You Y.-T."/>
        </authorList>
    </citation>
    <scope>NUCLEOTIDE SEQUENCE</scope>
    <source>
        <strain evidence="13">DSM 3596</strain>
    </source>
</reference>
<dbReference type="Proteomes" id="UP001163096">
    <property type="component" value="Chromosome"/>
</dbReference>
<dbReference type="GO" id="GO:0004673">
    <property type="term" value="F:protein histidine kinase activity"/>
    <property type="evidence" value="ECO:0007669"/>
    <property type="project" value="UniProtKB-EC"/>
</dbReference>
<dbReference type="InterPro" id="IPR000700">
    <property type="entry name" value="PAS-assoc_C"/>
</dbReference>
<dbReference type="Pfam" id="PF07568">
    <property type="entry name" value="HisKA_2"/>
    <property type="match status" value="1"/>
</dbReference>
<keyword evidence="4" id="KW-0808">Transferase</keyword>
<dbReference type="GeneID" id="76834655"/>
<proteinExistence type="predicted"/>
<dbReference type="InterPro" id="IPR011495">
    <property type="entry name" value="Sig_transdc_His_kin_sub2_dim/P"/>
</dbReference>
<keyword evidence="8" id="KW-0843">Virulence</keyword>
<organism evidence="13 14">
    <name type="scientific">Methanogenium organophilum</name>
    <dbReference type="NCBI Taxonomy" id="2199"/>
    <lineage>
        <taxon>Archaea</taxon>
        <taxon>Methanobacteriati</taxon>
        <taxon>Methanobacteriota</taxon>
        <taxon>Stenosarchaea group</taxon>
        <taxon>Methanomicrobia</taxon>
        <taxon>Methanomicrobiales</taxon>
        <taxon>Methanomicrobiaceae</taxon>
        <taxon>Methanogenium</taxon>
    </lineage>
</organism>
<evidence type="ECO:0000256" key="5">
    <source>
        <dbReference type="ARBA" id="ARBA00022741"/>
    </source>
</evidence>
<keyword evidence="3" id="KW-0597">Phosphoprotein</keyword>
<evidence type="ECO:0000256" key="2">
    <source>
        <dbReference type="ARBA" id="ARBA00012438"/>
    </source>
</evidence>
<feature type="transmembrane region" description="Helical" evidence="9">
    <location>
        <begin position="20"/>
        <end position="41"/>
    </location>
</feature>
<keyword evidence="9" id="KW-0472">Membrane</keyword>
<evidence type="ECO:0000259" key="11">
    <source>
        <dbReference type="PROSITE" id="PS50112"/>
    </source>
</evidence>
<dbReference type="RefSeq" id="WP_268187725.1">
    <property type="nucleotide sequence ID" value="NZ_CP113361.1"/>
</dbReference>
<dbReference type="Pfam" id="PF13188">
    <property type="entry name" value="PAS_8"/>
    <property type="match status" value="1"/>
</dbReference>
<evidence type="ECO:0000256" key="9">
    <source>
        <dbReference type="SAM" id="Phobius"/>
    </source>
</evidence>
<sequence length="712" mass="80544">MEDTEKPRIYTAEDSWWHLNFWVAVILTFSIISVAIILYGISIGITNLTPYLFLIPIIFVAYRYPERGISFSLIVGILNMVLHYPFIRLLAEPYLVFVNSIVLVGAGVAISLLSGELNKEKARYEAIFSTSQAGILLIEYPGLVIREVNSRLERMLVYSPGELQGAHLSQIWKDGNEMEAFFSAISDVRSASDVETRLLRRNGEEVVVLLSVGSGYGKSVVLTVTDITARKIAEKEREQERLRSQTYLNTAGVMLFVVKANHTIALANRRADEVLGTTEELIIGKDWFSSFLPEIIREEERNKFNRILTGKRVENDSFEYPILTTKGERLIAGHFTALRDENGLVTSVLYSADDVTEARRMQEEIRLSEANYRTLFEVGGAATAILTREGILTLINTRFERLSGYTKAEVENRMRWYDFIPEREQIPGKKGEESAHPAIRWPPEIDAGGMNAMQPREYEVQFQLRDKTYRDVIIWTSAIPETDHYVASILDISSRKRAEDELRRSLQEKEVLLKEVHHRVKNNMQVISSLISLQSDKISDPESLERLRESQNRIKSMALVHESLYQSENLASIDPAGYLRNLSSEVIASYSLDTNIAVELGITVHVMDIDTALPCGLIVNELISNSLKHAFKGKKEGKITIELTETDEEYILSVRDDGCGLPADFDIARLDSLGIKLINVLTRQMRGTIEIETSRPGGAFTFHIPRTAINHH</sequence>
<dbReference type="SUPFAM" id="SSF55785">
    <property type="entry name" value="PYP-like sensor domain (PAS domain)"/>
    <property type="match status" value="3"/>
</dbReference>
<dbReference type="PROSITE" id="PS50109">
    <property type="entry name" value="HIS_KIN"/>
    <property type="match status" value="1"/>
</dbReference>
<feature type="domain" description="PAS" evidence="11">
    <location>
        <begin position="240"/>
        <end position="316"/>
    </location>
</feature>
<feature type="transmembrane region" description="Helical" evidence="9">
    <location>
        <begin position="94"/>
        <end position="114"/>
    </location>
</feature>
<feature type="domain" description="PAC" evidence="12">
    <location>
        <begin position="316"/>
        <end position="367"/>
    </location>
</feature>
<evidence type="ECO:0000256" key="7">
    <source>
        <dbReference type="ARBA" id="ARBA00022840"/>
    </source>
</evidence>
<keyword evidence="14" id="KW-1185">Reference proteome</keyword>
<dbReference type="Pfam" id="PF08448">
    <property type="entry name" value="PAS_4"/>
    <property type="match status" value="1"/>
</dbReference>
<evidence type="ECO:0000256" key="1">
    <source>
        <dbReference type="ARBA" id="ARBA00000085"/>
    </source>
</evidence>
<dbReference type="CDD" id="cd00130">
    <property type="entry name" value="PAS"/>
    <property type="match status" value="3"/>
</dbReference>
<evidence type="ECO:0000256" key="8">
    <source>
        <dbReference type="ARBA" id="ARBA00023026"/>
    </source>
</evidence>
<feature type="domain" description="Histidine kinase" evidence="10">
    <location>
        <begin position="618"/>
        <end position="708"/>
    </location>
</feature>
<protein>
    <recommendedName>
        <fullName evidence="2">histidine kinase</fullName>
        <ecNumber evidence="2">2.7.13.3</ecNumber>
    </recommendedName>
</protein>
<dbReference type="InterPro" id="IPR000014">
    <property type="entry name" value="PAS"/>
</dbReference>
<dbReference type="InterPro" id="IPR036890">
    <property type="entry name" value="HATPase_C_sf"/>
</dbReference>
<dbReference type="InterPro" id="IPR005467">
    <property type="entry name" value="His_kinase_dom"/>
</dbReference>
<feature type="transmembrane region" description="Helical" evidence="9">
    <location>
        <begin position="70"/>
        <end position="87"/>
    </location>
</feature>
<dbReference type="SMART" id="SM00091">
    <property type="entry name" value="PAS"/>
    <property type="match status" value="3"/>
</dbReference>
<keyword evidence="7" id="KW-0067">ATP-binding</keyword>
<evidence type="ECO:0000256" key="3">
    <source>
        <dbReference type="ARBA" id="ARBA00022553"/>
    </source>
</evidence>
<dbReference type="PROSITE" id="PS50112">
    <property type="entry name" value="PAS"/>
    <property type="match status" value="2"/>
</dbReference>
<comment type="catalytic activity">
    <reaction evidence="1">
        <text>ATP + protein L-histidine = ADP + protein N-phospho-L-histidine.</text>
        <dbReference type="EC" id="2.7.13.3"/>
    </reaction>
</comment>
<dbReference type="SMART" id="SM00387">
    <property type="entry name" value="HATPase_c"/>
    <property type="match status" value="1"/>
</dbReference>
<feature type="domain" description="PAS" evidence="11">
    <location>
        <begin position="368"/>
        <end position="420"/>
    </location>
</feature>
<keyword evidence="6" id="KW-0418">Kinase</keyword>
<dbReference type="InterPro" id="IPR013656">
    <property type="entry name" value="PAS_4"/>
</dbReference>
<dbReference type="Gene3D" id="3.30.450.20">
    <property type="entry name" value="PAS domain"/>
    <property type="match status" value="3"/>
</dbReference>
<evidence type="ECO:0000313" key="14">
    <source>
        <dbReference type="Proteomes" id="UP001163096"/>
    </source>
</evidence>